<feature type="transmembrane region" description="Helical" evidence="8">
    <location>
        <begin position="68"/>
        <end position="86"/>
    </location>
</feature>
<dbReference type="Pfam" id="PF00664">
    <property type="entry name" value="ABC_membrane"/>
    <property type="match status" value="1"/>
</dbReference>
<dbReference type="GO" id="GO:0006879">
    <property type="term" value="P:intracellular iron ion homeostasis"/>
    <property type="evidence" value="ECO:0007669"/>
    <property type="project" value="TreeGrafter"/>
</dbReference>
<dbReference type="SMART" id="SM00382">
    <property type="entry name" value="AAA"/>
    <property type="match status" value="1"/>
</dbReference>
<dbReference type="SUPFAM" id="SSF90123">
    <property type="entry name" value="ABC transporter transmembrane region"/>
    <property type="match status" value="1"/>
</dbReference>
<feature type="transmembrane region" description="Helical" evidence="8">
    <location>
        <begin position="268"/>
        <end position="290"/>
    </location>
</feature>
<dbReference type="OrthoDB" id="6336411at2"/>
<dbReference type="GO" id="GO:0140359">
    <property type="term" value="F:ABC-type transporter activity"/>
    <property type="evidence" value="ECO:0007669"/>
    <property type="project" value="InterPro"/>
</dbReference>
<evidence type="ECO:0000259" key="9">
    <source>
        <dbReference type="PROSITE" id="PS50893"/>
    </source>
</evidence>
<comment type="subcellular location">
    <subcellularLocation>
        <location evidence="1">Cell membrane</location>
        <topology evidence="1">Multi-pass membrane protein</topology>
    </subcellularLocation>
</comment>
<evidence type="ECO:0000256" key="7">
    <source>
        <dbReference type="ARBA" id="ARBA00023136"/>
    </source>
</evidence>
<dbReference type="Pfam" id="PF00005">
    <property type="entry name" value="ABC_tran"/>
    <property type="match status" value="1"/>
</dbReference>
<keyword evidence="4" id="KW-0547">Nucleotide-binding</keyword>
<dbReference type="GO" id="GO:0005524">
    <property type="term" value="F:ATP binding"/>
    <property type="evidence" value="ECO:0007669"/>
    <property type="project" value="UniProtKB-KW"/>
</dbReference>
<accession>A0A1G5PKZ6</accession>
<dbReference type="PROSITE" id="PS50893">
    <property type="entry name" value="ABC_TRANSPORTER_2"/>
    <property type="match status" value="1"/>
</dbReference>
<feature type="transmembrane region" description="Helical" evidence="8">
    <location>
        <begin position="35"/>
        <end position="56"/>
    </location>
</feature>
<feature type="transmembrane region" description="Helical" evidence="8">
    <location>
        <begin position="296"/>
        <end position="316"/>
    </location>
</feature>
<keyword evidence="7 8" id="KW-0472">Membrane</keyword>
<dbReference type="FunFam" id="3.40.50.300:FF:000186">
    <property type="entry name" value="ATP-binding cassette sub-family B member 7, mitochondrial"/>
    <property type="match status" value="1"/>
</dbReference>
<dbReference type="InterPro" id="IPR036640">
    <property type="entry name" value="ABC1_TM_sf"/>
</dbReference>
<name>A0A1G5PKZ6_9GAMM</name>
<dbReference type="PANTHER" id="PTHR24221">
    <property type="entry name" value="ATP-BINDING CASSETTE SUB-FAMILY B"/>
    <property type="match status" value="1"/>
</dbReference>
<dbReference type="InterPro" id="IPR039421">
    <property type="entry name" value="Type_1_exporter"/>
</dbReference>
<sequence>MTMRVHHTEAPNAQRNDWRTVRSLLPYLWAYRGRAAMAIGFLILSKLANVGVPVALKGIVDALDTPEGRQIALPIALLVAYGLLRLGSSSFNELRDMVFARVRHGVMRRLSLMVLGHLHRLGLRYHLERKTGAISRDLERGTKAASSMMNYMLFSILPTFIEVTLIAGILLINYSVWFAVITFVTVLLYVGFTFKVTEWRMRFRHQMNALDSQANSQAVDGLLNFETVKYFNNEDFEHRRYSQTLGDWEEAAVKTQTSMSGLNVGQGMIIAIGVTAIMTMAAQGVMAGTMSLGDLVMVNAFMLQMFIPLNFLGVVYSQLKHALADMDQMFRLLGEKPEIRDTPDARPLEVADGSVRFEHVDFSYSSDRTILHDVDFEIPPGKKVAVVGHSGAGKSTLSRLLFRFYDATGGRVLVNGQDVREVTQASLRDAIGIVPQDTVLFNDTIYYNIAYGDPNASEEAIIRAARLAQIHDFIESLPEGYDTLVGERGLKLSGGEKQRVAIARTMVKDPKILVFDEATSSLDSASEQAILAALHRVAAERTTLVIAHRLSTVVDADQILVMDQGRIIERGSHRQLLERNGQYAHMWTLQLKQQEAKREQETDPAAAATIVGSGRY</sequence>
<gene>
    <name evidence="11" type="ORF">SAMN03097708_00354</name>
</gene>
<dbReference type="CDD" id="cd03253">
    <property type="entry name" value="ABCC_ATM1_transporter"/>
    <property type="match status" value="1"/>
</dbReference>
<protein>
    <submittedName>
        <fullName evidence="11">ATP-binding cassette, subfamily B</fullName>
    </submittedName>
</protein>
<feature type="transmembrane region" description="Helical" evidence="8">
    <location>
        <begin position="176"/>
        <end position="197"/>
    </location>
</feature>
<dbReference type="PROSITE" id="PS50929">
    <property type="entry name" value="ABC_TM1F"/>
    <property type="match status" value="1"/>
</dbReference>
<dbReference type="PROSITE" id="PS00211">
    <property type="entry name" value="ABC_TRANSPORTER_1"/>
    <property type="match status" value="1"/>
</dbReference>
<dbReference type="InterPro" id="IPR003439">
    <property type="entry name" value="ABC_transporter-like_ATP-bd"/>
</dbReference>
<evidence type="ECO:0000256" key="8">
    <source>
        <dbReference type="SAM" id="Phobius"/>
    </source>
</evidence>
<dbReference type="InterPro" id="IPR027417">
    <property type="entry name" value="P-loop_NTPase"/>
</dbReference>
<feature type="transmembrane region" description="Helical" evidence="8">
    <location>
        <begin position="148"/>
        <end position="170"/>
    </location>
</feature>
<proteinExistence type="predicted"/>
<dbReference type="CDD" id="cd18582">
    <property type="entry name" value="ABC_6TM_ATM1_ABCB7"/>
    <property type="match status" value="1"/>
</dbReference>
<evidence type="ECO:0000313" key="11">
    <source>
        <dbReference type="EMBL" id="SCZ50172.1"/>
    </source>
</evidence>
<evidence type="ECO:0000259" key="10">
    <source>
        <dbReference type="PROSITE" id="PS50929"/>
    </source>
</evidence>
<evidence type="ECO:0000256" key="4">
    <source>
        <dbReference type="ARBA" id="ARBA00022741"/>
    </source>
</evidence>
<evidence type="ECO:0000313" key="12">
    <source>
        <dbReference type="Proteomes" id="UP000199648"/>
    </source>
</evidence>
<keyword evidence="12" id="KW-1185">Reference proteome</keyword>
<reference evidence="11 12" key="1">
    <citation type="submission" date="2016-10" db="EMBL/GenBank/DDBJ databases">
        <authorList>
            <person name="de Groot N.N."/>
        </authorList>
    </citation>
    <scope>NUCLEOTIDE SEQUENCE [LARGE SCALE GENOMIC DNA]</scope>
    <source>
        <strain evidence="11 12">HLD2</strain>
    </source>
</reference>
<dbReference type="Gene3D" id="3.40.50.300">
    <property type="entry name" value="P-loop containing nucleotide triphosphate hydrolases"/>
    <property type="match status" value="1"/>
</dbReference>
<evidence type="ECO:0000256" key="6">
    <source>
        <dbReference type="ARBA" id="ARBA00022989"/>
    </source>
</evidence>
<evidence type="ECO:0000256" key="2">
    <source>
        <dbReference type="ARBA" id="ARBA00022448"/>
    </source>
</evidence>
<organism evidence="11 12">
    <name type="scientific">Thiohalomonas denitrificans</name>
    <dbReference type="NCBI Taxonomy" id="415747"/>
    <lineage>
        <taxon>Bacteria</taxon>
        <taxon>Pseudomonadati</taxon>
        <taxon>Pseudomonadota</taxon>
        <taxon>Gammaproteobacteria</taxon>
        <taxon>Thiohalomonadales</taxon>
        <taxon>Thiohalomonadaceae</taxon>
        <taxon>Thiohalomonas</taxon>
    </lineage>
</organism>
<feature type="domain" description="ABC transmembrane type-1" evidence="10">
    <location>
        <begin position="36"/>
        <end position="321"/>
    </location>
</feature>
<dbReference type="AlphaFoldDB" id="A0A1G5PKZ6"/>
<dbReference type="InterPro" id="IPR003593">
    <property type="entry name" value="AAA+_ATPase"/>
</dbReference>
<dbReference type="STRING" id="415747.SAMN03097708_00354"/>
<dbReference type="SUPFAM" id="SSF52540">
    <property type="entry name" value="P-loop containing nucleoside triphosphate hydrolases"/>
    <property type="match status" value="1"/>
</dbReference>
<dbReference type="Gene3D" id="1.20.1560.10">
    <property type="entry name" value="ABC transporter type 1, transmembrane domain"/>
    <property type="match status" value="1"/>
</dbReference>
<dbReference type="InterPro" id="IPR011527">
    <property type="entry name" value="ABC1_TM_dom"/>
</dbReference>
<dbReference type="InterPro" id="IPR017871">
    <property type="entry name" value="ABC_transporter-like_CS"/>
</dbReference>
<evidence type="ECO:0000256" key="1">
    <source>
        <dbReference type="ARBA" id="ARBA00004651"/>
    </source>
</evidence>
<keyword evidence="3 8" id="KW-0812">Transmembrane</keyword>
<dbReference type="GO" id="GO:0005886">
    <property type="term" value="C:plasma membrane"/>
    <property type="evidence" value="ECO:0007669"/>
    <property type="project" value="UniProtKB-SubCell"/>
</dbReference>
<evidence type="ECO:0000256" key="3">
    <source>
        <dbReference type="ARBA" id="ARBA00022692"/>
    </source>
</evidence>
<keyword evidence="2" id="KW-0813">Transport</keyword>
<dbReference type="EMBL" id="FMWD01000001">
    <property type="protein sequence ID" value="SCZ50172.1"/>
    <property type="molecule type" value="Genomic_DNA"/>
</dbReference>
<dbReference type="Proteomes" id="UP000199648">
    <property type="component" value="Unassembled WGS sequence"/>
</dbReference>
<dbReference type="GO" id="GO:0016887">
    <property type="term" value="F:ATP hydrolysis activity"/>
    <property type="evidence" value="ECO:0007669"/>
    <property type="project" value="InterPro"/>
</dbReference>
<keyword evidence="6 8" id="KW-1133">Transmembrane helix</keyword>
<dbReference type="PANTHER" id="PTHR24221:SF402">
    <property type="entry name" value="IRON-SULFUR CLUSTERS TRANSPORTER ABCB7, MITOCHONDRIAL"/>
    <property type="match status" value="1"/>
</dbReference>
<evidence type="ECO:0000256" key="5">
    <source>
        <dbReference type="ARBA" id="ARBA00022840"/>
    </source>
</evidence>
<dbReference type="RefSeq" id="WP_092991963.1">
    <property type="nucleotide sequence ID" value="NZ_FMWD01000001.1"/>
</dbReference>
<feature type="domain" description="ABC transporter" evidence="9">
    <location>
        <begin position="355"/>
        <end position="589"/>
    </location>
</feature>
<keyword evidence="5 11" id="KW-0067">ATP-binding</keyword>